<keyword evidence="3" id="KW-0274">FAD</keyword>
<dbReference type="Pfam" id="PF01494">
    <property type="entry name" value="FAD_binding_3"/>
    <property type="match status" value="1"/>
</dbReference>
<dbReference type="EMBL" id="KZ825498">
    <property type="protein sequence ID" value="PYI31891.1"/>
    <property type="molecule type" value="Genomic_DNA"/>
</dbReference>
<dbReference type="InterPro" id="IPR038220">
    <property type="entry name" value="PHOX_C_sf"/>
</dbReference>
<accession>A0A2V5I791</accession>
<feature type="domain" description="Phenol hydroxylase-like C-terminal dimerisation" evidence="6">
    <location>
        <begin position="454"/>
        <end position="518"/>
    </location>
</feature>
<name>A0A2V5I791_9EURO</name>
<dbReference type="InterPro" id="IPR012941">
    <property type="entry name" value="Phe_hydrox_C_dim_dom"/>
</dbReference>
<dbReference type="PANTHER" id="PTHR43004">
    <property type="entry name" value="TRK SYSTEM POTASSIUM UPTAKE PROTEIN"/>
    <property type="match status" value="1"/>
</dbReference>
<dbReference type="Proteomes" id="UP000248817">
    <property type="component" value="Unassembled WGS sequence"/>
</dbReference>
<reference evidence="7 8" key="1">
    <citation type="submission" date="2018-02" db="EMBL/GenBank/DDBJ databases">
        <title>The genomes of Aspergillus section Nigri reveals drivers in fungal speciation.</title>
        <authorList>
            <consortium name="DOE Joint Genome Institute"/>
            <person name="Vesth T.C."/>
            <person name="Nybo J."/>
            <person name="Theobald S."/>
            <person name="Brandl J."/>
            <person name="Frisvad J.C."/>
            <person name="Nielsen K.F."/>
            <person name="Lyhne E.K."/>
            <person name="Kogle M.E."/>
            <person name="Kuo A."/>
            <person name="Riley R."/>
            <person name="Clum A."/>
            <person name="Nolan M."/>
            <person name="Lipzen A."/>
            <person name="Salamov A."/>
            <person name="Henrissat B."/>
            <person name="Wiebenga A."/>
            <person name="De vries R.P."/>
            <person name="Grigoriev I.V."/>
            <person name="Mortensen U.H."/>
            <person name="Andersen M.R."/>
            <person name="Baker S.E."/>
        </authorList>
    </citation>
    <scope>NUCLEOTIDE SEQUENCE [LARGE SCALE GENOMIC DNA]</scope>
    <source>
        <strain evidence="7 8">CBS 114.80</strain>
    </source>
</reference>
<evidence type="ECO:0008006" key="9">
    <source>
        <dbReference type="Google" id="ProtNLM"/>
    </source>
</evidence>
<dbReference type="InterPro" id="IPR050641">
    <property type="entry name" value="RIFMO-like"/>
</dbReference>
<protein>
    <recommendedName>
        <fullName evidence="9">FAD binding domain protein</fullName>
    </recommendedName>
</protein>
<proteinExistence type="inferred from homology"/>
<dbReference type="InterPro" id="IPR036188">
    <property type="entry name" value="FAD/NAD-bd_sf"/>
</dbReference>
<dbReference type="Gene3D" id="3.30.9.10">
    <property type="entry name" value="D-Amino Acid Oxidase, subunit A, domain 2"/>
    <property type="match status" value="1"/>
</dbReference>
<dbReference type="SUPFAM" id="SSF54373">
    <property type="entry name" value="FAD-linked reductases, C-terminal domain"/>
    <property type="match status" value="1"/>
</dbReference>
<dbReference type="AlphaFoldDB" id="A0A2V5I791"/>
<keyword evidence="2" id="KW-0285">Flavoprotein</keyword>
<dbReference type="GO" id="GO:0071949">
    <property type="term" value="F:FAD binding"/>
    <property type="evidence" value="ECO:0007669"/>
    <property type="project" value="InterPro"/>
</dbReference>
<dbReference type="Gene3D" id="3.40.30.20">
    <property type="match status" value="1"/>
</dbReference>
<dbReference type="SUPFAM" id="SSF52833">
    <property type="entry name" value="Thioredoxin-like"/>
    <property type="match status" value="1"/>
</dbReference>
<evidence type="ECO:0000259" key="5">
    <source>
        <dbReference type="Pfam" id="PF01494"/>
    </source>
</evidence>
<dbReference type="InterPro" id="IPR002938">
    <property type="entry name" value="FAD-bd"/>
</dbReference>
<dbReference type="SUPFAM" id="SSF51905">
    <property type="entry name" value="FAD/NAD(P)-binding domain"/>
    <property type="match status" value="1"/>
</dbReference>
<evidence type="ECO:0000256" key="4">
    <source>
        <dbReference type="ARBA" id="ARBA00023002"/>
    </source>
</evidence>
<evidence type="ECO:0000313" key="8">
    <source>
        <dbReference type="Proteomes" id="UP000248817"/>
    </source>
</evidence>
<dbReference type="InterPro" id="IPR036249">
    <property type="entry name" value="Thioredoxin-like_sf"/>
</dbReference>
<evidence type="ECO:0000256" key="3">
    <source>
        <dbReference type="ARBA" id="ARBA00022827"/>
    </source>
</evidence>
<organism evidence="7 8">
    <name type="scientific">Aspergillus indologenus CBS 114.80</name>
    <dbReference type="NCBI Taxonomy" id="1450541"/>
    <lineage>
        <taxon>Eukaryota</taxon>
        <taxon>Fungi</taxon>
        <taxon>Dikarya</taxon>
        <taxon>Ascomycota</taxon>
        <taxon>Pezizomycotina</taxon>
        <taxon>Eurotiomycetes</taxon>
        <taxon>Eurotiomycetidae</taxon>
        <taxon>Eurotiales</taxon>
        <taxon>Aspergillaceae</taxon>
        <taxon>Aspergillus</taxon>
        <taxon>Aspergillus subgen. Circumdati</taxon>
    </lineage>
</organism>
<dbReference type="GO" id="GO:0016709">
    <property type="term" value="F:oxidoreductase activity, acting on paired donors, with incorporation or reduction of molecular oxygen, NAD(P)H as one donor, and incorporation of one atom of oxygen"/>
    <property type="evidence" value="ECO:0007669"/>
    <property type="project" value="UniProtKB-ARBA"/>
</dbReference>
<dbReference type="Gene3D" id="3.50.50.60">
    <property type="entry name" value="FAD/NAD(P)-binding domain"/>
    <property type="match status" value="1"/>
</dbReference>
<dbReference type="PRINTS" id="PR00420">
    <property type="entry name" value="RNGMNOXGNASE"/>
</dbReference>
<dbReference type="Pfam" id="PF07976">
    <property type="entry name" value="Phe_hydrox_dim"/>
    <property type="match status" value="2"/>
</dbReference>
<keyword evidence="4" id="KW-0560">Oxidoreductase</keyword>
<evidence type="ECO:0000259" key="6">
    <source>
        <dbReference type="Pfam" id="PF07976"/>
    </source>
</evidence>
<dbReference type="CDD" id="cd02979">
    <property type="entry name" value="PHOX_C"/>
    <property type="match status" value="1"/>
</dbReference>
<gene>
    <name evidence="7" type="ORF">BP00DRAFT_474061</name>
</gene>
<evidence type="ECO:0000256" key="1">
    <source>
        <dbReference type="ARBA" id="ARBA00007801"/>
    </source>
</evidence>
<sequence>MSPGLFPFAGLPLPRISPKPKAITRDDRFEVIVVGAGPAGLMLTFLLARYGLTAESVLCIDAKANRVQNGHADGLQPRTLEVLRSLGLAGPILDDGRHLPEFAIWEPSAIDGTIQRSSLARTTTPSSRYPHVVTIHQGKVEQILEAGLLQYSATGVQRRSRLVDAYIDSAGDAELPVVAKVECDGVVKTLRSKYLVGADGAHSAVRRAVGLELEGNGPEEVWGALDLVVDTDFPDIRRRSLIRSRHGTVFVIPRERNASGEYLTRLYVRMPCDLCGFEYAIECGLSLRDRTNSNAILEQACRVFGPFHLGLRGAVEWWSCYQISQRILNQYIVSDADDIGRIFLAGDACHTHSPMARMNVSMMDAYNLGWKLAYSIMGLTSVSLDSLQQDEVLKTYHCERFPVAQQLIEFDRQYAAKFAAAKEMSLCQDRSTSGVNDILGCRRRINAFSSGCSIEYSESILTRKAGQAVSFSGSCLLALTPGTRLPNVRLKRYADGDYCDLHDEMFSNGRFRVLCLASSDFLSSDGVSARALHWIGEALLPHFPGDVIEQFVIYPSEQCPRDWSCLPSSVKCHSEMRLYDGSAVHNAYELFGVDIHHGALVILRPDGHIGMVASLEGHAVLDDYFTSCLRRRCE</sequence>
<comment type="similarity">
    <text evidence="1">Belongs to the PheA/TfdB FAD monooxygenase family.</text>
</comment>
<keyword evidence="8" id="KW-1185">Reference proteome</keyword>
<feature type="domain" description="FAD-binding" evidence="5">
    <location>
        <begin position="29"/>
        <end position="410"/>
    </location>
</feature>
<dbReference type="PANTHER" id="PTHR43004:SF15">
    <property type="entry name" value="MONOOXYGENASE, PUTATIVE (AFU_ORTHOLOGUE AFUA_6G03030)-RELATED"/>
    <property type="match status" value="1"/>
</dbReference>
<evidence type="ECO:0000313" key="7">
    <source>
        <dbReference type="EMBL" id="PYI31891.1"/>
    </source>
</evidence>
<evidence type="ECO:0000256" key="2">
    <source>
        <dbReference type="ARBA" id="ARBA00022630"/>
    </source>
</evidence>
<feature type="domain" description="Phenol hydroxylase-like C-terminal dimerisation" evidence="6">
    <location>
        <begin position="578"/>
        <end position="630"/>
    </location>
</feature>